<evidence type="ECO:0000313" key="3">
    <source>
        <dbReference type="Proteomes" id="UP000030765"/>
    </source>
</evidence>
<dbReference type="EMBL" id="ATLV01022619">
    <property type="status" value="NOT_ANNOTATED_CDS"/>
    <property type="molecule type" value="Genomic_DNA"/>
</dbReference>
<dbReference type="EMBL" id="KE525334">
    <property type="protein sequence ID" value="KFB47848.1"/>
    <property type="molecule type" value="Genomic_DNA"/>
</dbReference>
<dbReference type="AlphaFoldDB" id="A0A084WCA4"/>
<name>A0A084WCA4_ANOSI</name>
<dbReference type="EMBL" id="ATLV01022618">
    <property type="status" value="NOT_ANNOTATED_CDS"/>
    <property type="molecule type" value="Genomic_DNA"/>
</dbReference>
<dbReference type="OrthoDB" id="6283463at2759"/>
<reference evidence="1 3" key="1">
    <citation type="journal article" date="2014" name="BMC Genomics">
        <title>Genome sequence of Anopheles sinensis provides insight into genetics basis of mosquito competence for malaria parasites.</title>
        <authorList>
            <person name="Zhou D."/>
            <person name="Zhang D."/>
            <person name="Ding G."/>
            <person name="Shi L."/>
            <person name="Hou Q."/>
            <person name="Ye Y."/>
            <person name="Xu Y."/>
            <person name="Zhou H."/>
            <person name="Xiong C."/>
            <person name="Li S."/>
            <person name="Yu J."/>
            <person name="Hong S."/>
            <person name="Yu X."/>
            <person name="Zou P."/>
            <person name="Chen C."/>
            <person name="Chang X."/>
            <person name="Wang W."/>
            <person name="Lv Y."/>
            <person name="Sun Y."/>
            <person name="Ma L."/>
            <person name="Shen B."/>
            <person name="Zhu C."/>
        </authorList>
    </citation>
    <scope>NUCLEOTIDE SEQUENCE [LARGE SCALE GENOMIC DNA]</scope>
</reference>
<protein>
    <submittedName>
        <fullName evidence="1">AGAP010380-PA-like protein</fullName>
    </submittedName>
</protein>
<dbReference type="STRING" id="74873.A0A084WCA4"/>
<reference evidence="2" key="2">
    <citation type="submission" date="2020-05" db="UniProtKB">
        <authorList>
            <consortium name="EnsemblMetazoa"/>
        </authorList>
    </citation>
    <scope>IDENTIFICATION</scope>
</reference>
<dbReference type="VEuPathDB" id="VectorBase:ASIC015896"/>
<dbReference type="Proteomes" id="UP000030765">
    <property type="component" value="Unassembled WGS sequence"/>
</dbReference>
<evidence type="ECO:0000313" key="2">
    <source>
        <dbReference type="EnsemblMetazoa" id="ASIC015896-PA"/>
    </source>
</evidence>
<dbReference type="OMA" id="KKRPCNC"/>
<evidence type="ECO:0000313" key="1">
    <source>
        <dbReference type="EMBL" id="KFB47848.1"/>
    </source>
</evidence>
<gene>
    <name evidence="1" type="ORF">ZHAS_00015896</name>
</gene>
<organism evidence="1">
    <name type="scientific">Anopheles sinensis</name>
    <name type="common">Mosquito</name>
    <dbReference type="NCBI Taxonomy" id="74873"/>
    <lineage>
        <taxon>Eukaryota</taxon>
        <taxon>Metazoa</taxon>
        <taxon>Ecdysozoa</taxon>
        <taxon>Arthropoda</taxon>
        <taxon>Hexapoda</taxon>
        <taxon>Insecta</taxon>
        <taxon>Pterygota</taxon>
        <taxon>Neoptera</taxon>
        <taxon>Endopterygota</taxon>
        <taxon>Diptera</taxon>
        <taxon>Nematocera</taxon>
        <taxon>Culicoidea</taxon>
        <taxon>Culicidae</taxon>
        <taxon>Anophelinae</taxon>
        <taxon>Anopheles</taxon>
    </lineage>
</organism>
<sequence length="579" mass="62434">MDELEELVEISSMPDDQVDEEMGDETYDVKEESYEKPAVKVADVRTQGTMFKGSIVWNNALDGKYKNKIVVQPHSSISGGTMKLLNSTQPTLQSTASTTSYRLVNTDGTMIMNVASSQPQTVKKIISIAKPNVVQQATTSKVTLNQNTRVLHIQPQNSSPASGSVKTVTIAKNALTMKAIPAGTIKTLPHAALPGTSSAIQKPLVHLTKAAGQGVTIAPHRIINNTSSQGDSEDATIVIKPSNTILSKKLSTSNIQPRYVPGMKGVQYVRVLNQRAPVASGANPKMIFQTLNKTPAANSSVSTTVGSGSASVGTSKIVLQNNRTYVVRSGIGAAVGPSTPSVSGKPAVLPTTRKIILGGTLPGNAQSLDQHNPPTRIIIKKEVVEPKRLVIAKQPQSSNNIISIVKEGNIKIEGSKQQQLVEIKNETSSTAQGTAMDDKMVDIDTDTTRCRNTDQFAQEFNYFGHPETSTKTFDDNPKLSGKNKSIYSNANNSVASESSRGLKRSASFIEDDISELPEGKHPHNFMTLDVIEATVQCMVAQADECLKRGCSIRTSERMILEEYGRCLLEIKDFALKTEN</sequence>
<keyword evidence="3" id="KW-1185">Reference proteome</keyword>
<dbReference type="VEuPathDB" id="VectorBase:ASIS017094"/>
<accession>A0A084WCA4</accession>
<proteinExistence type="predicted"/>
<dbReference type="EnsemblMetazoa" id="ASIC015896-RA">
    <property type="protein sequence ID" value="ASIC015896-PA"/>
    <property type="gene ID" value="ASIC015896"/>
</dbReference>